<feature type="non-terminal residue" evidence="3">
    <location>
        <position position="68"/>
    </location>
</feature>
<feature type="transmembrane region" description="Helical" evidence="2">
    <location>
        <begin position="12"/>
        <end position="35"/>
    </location>
</feature>
<dbReference type="GO" id="GO:0015171">
    <property type="term" value="F:amino acid transmembrane transporter activity"/>
    <property type="evidence" value="ECO:0007669"/>
    <property type="project" value="TreeGrafter"/>
</dbReference>
<accession>X1ELL7</accession>
<evidence type="ECO:0008006" key="4">
    <source>
        <dbReference type="Google" id="ProtNLM"/>
    </source>
</evidence>
<keyword evidence="2" id="KW-0812">Transmembrane</keyword>
<organism evidence="3">
    <name type="scientific">marine sediment metagenome</name>
    <dbReference type="NCBI Taxonomy" id="412755"/>
    <lineage>
        <taxon>unclassified sequences</taxon>
        <taxon>metagenomes</taxon>
        <taxon>ecological metagenomes</taxon>
    </lineage>
</organism>
<reference evidence="3" key="1">
    <citation type="journal article" date="2014" name="Front. Microbiol.">
        <title>High frequency of phylogenetically diverse reductive dehalogenase-homologous genes in deep subseafloor sedimentary metagenomes.</title>
        <authorList>
            <person name="Kawai M."/>
            <person name="Futagami T."/>
            <person name="Toyoda A."/>
            <person name="Takaki Y."/>
            <person name="Nishi S."/>
            <person name="Hori S."/>
            <person name="Arai W."/>
            <person name="Tsubouchi T."/>
            <person name="Morono Y."/>
            <person name="Uchiyama I."/>
            <person name="Ito T."/>
            <person name="Fujiyama A."/>
            <person name="Inagaki F."/>
            <person name="Takami H."/>
        </authorList>
    </citation>
    <scope>NUCLEOTIDE SEQUENCE</scope>
    <source>
        <strain evidence="3">Expedition CK06-06</strain>
    </source>
</reference>
<evidence type="ECO:0000256" key="1">
    <source>
        <dbReference type="ARBA" id="ARBA00022448"/>
    </source>
</evidence>
<gene>
    <name evidence="3" type="ORF">S03H2_22040</name>
</gene>
<name>X1ELL7_9ZZZZ</name>
<dbReference type="PANTHER" id="PTHR43243">
    <property type="entry name" value="INNER MEMBRANE TRANSPORTER YGJI-RELATED"/>
    <property type="match status" value="1"/>
</dbReference>
<protein>
    <recommendedName>
        <fullName evidence="4">Amino acid permease/ SLC12A domain-containing protein</fullName>
    </recommendedName>
</protein>
<keyword evidence="1" id="KW-0813">Transport</keyword>
<keyword evidence="2" id="KW-0472">Membrane</keyword>
<dbReference type="Gene3D" id="1.20.1740.10">
    <property type="entry name" value="Amino acid/polyamine transporter I"/>
    <property type="match status" value="1"/>
</dbReference>
<sequence>MRAIDEREFKNKLSLFEAVLLGIGSTIGAGIFVLLSSAFSIAGPAVIVAFALNALIAFIIAGNYAEAA</sequence>
<proteinExistence type="predicted"/>
<feature type="transmembrane region" description="Helical" evidence="2">
    <location>
        <begin position="41"/>
        <end position="65"/>
    </location>
</feature>
<evidence type="ECO:0000313" key="3">
    <source>
        <dbReference type="EMBL" id="GAH33452.1"/>
    </source>
</evidence>
<evidence type="ECO:0000256" key="2">
    <source>
        <dbReference type="SAM" id="Phobius"/>
    </source>
</evidence>
<dbReference type="AlphaFoldDB" id="X1ELL7"/>
<dbReference type="PANTHER" id="PTHR43243:SF4">
    <property type="entry name" value="CATIONIC AMINO ACID TRANSPORTER 4"/>
    <property type="match status" value="1"/>
</dbReference>
<keyword evidence="2" id="KW-1133">Transmembrane helix</keyword>
<comment type="caution">
    <text evidence="3">The sequence shown here is derived from an EMBL/GenBank/DDBJ whole genome shotgun (WGS) entry which is preliminary data.</text>
</comment>
<dbReference type="EMBL" id="BARU01011805">
    <property type="protein sequence ID" value="GAH33452.1"/>
    <property type="molecule type" value="Genomic_DNA"/>
</dbReference>